<dbReference type="EMBL" id="CP144914">
    <property type="protein sequence ID" value="WWD79095.1"/>
    <property type="molecule type" value="Genomic_DNA"/>
</dbReference>
<gene>
    <name evidence="1" type="ORF">FTX54_011775</name>
</gene>
<sequence length="79" mass="8741">MNIRGVLLVLFVGVGLVAGFSLNNFLVWMVVGAGAGWLLDNFLSSLRTEEEQVPSELEKRLAAYEEEQQAAAERKEKAM</sequence>
<dbReference type="OrthoDB" id="10016661at2"/>
<keyword evidence="2" id="KW-1185">Reference proteome</keyword>
<organism evidence="1 2">
    <name type="scientific">Alkalicoccus halolimnae</name>
    <dbReference type="NCBI Taxonomy" id="1667239"/>
    <lineage>
        <taxon>Bacteria</taxon>
        <taxon>Bacillati</taxon>
        <taxon>Bacillota</taxon>
        <taxon>Bacilli</taxon>
        <taxon>Bacillales</taxon>
        <taxon>Bacillaceae</taxon>
        <taxon>Alkalicoccus</taxon>
    </lineage>
</organism>
<dbReference type="Proteomes" id="UP000321816">
    <property type="component" value="Chromosome"/>
</dbReference>
<dbReference type="KEGG" id="ahal:FTX54_011775"/>
<evidence type="ECO:0000313" key="2">
    <source>
        <dbReference type="Proteomes" id="UP000321816"/>
    </source>
</evidence>
<dbReference type="RefSeq" id="WP_147803594.1">
    <property type="nucleotide sequence ID" value="NZ_CP144914.1"/>
</dbReference>
<protein>
    <recommendedName>
        <fullName evidence="3">DUF2273 domain-containing protein</fullName>
    </recommendedName>
</protein>
<proteinExistence type="predicted"/>
<accession>A0A5C7FI08</accession>
<dbReference type="AlphaFoldDB" id="A0A5C7FI08"/>
<evidence type="ECO:0008006" key="3">
    <source>
        <dbReference type="Google" id="ProtNLM"/>
    </source>
</evidence>
<name>A0A5C7FI08_9BACI</name>
<evidence type="ECO:0000313" key="1">
    <source>
        <dbReference type="EMBL" id="WWD79095.1"/>
    </source>
</evidence>
<reference evidence="1 2" key="1">
    <citation type="submission" date="2024-01" db="EMBL/GenBank/DDBJ databases">
        <title>Complete Genome Sequence of Alkalicoccus halolimnae BZ-SZ-XJ29T, a Moderately Halophilic Bacterium Isolated from a Salt Lake.</title>
        <authorList>
            <person name="Zhao B."/>
        </authorList>
    </citation>
    <scope>NUCLEOTIDE SEQUENCE [LARGE SCALE GENOMIC DNA]</scope>
    <source>
        <strain evidence="1 2">BZ-SZ-XJ29</strain>
    </source>
</reference>